<feature type="chain" id="PRO_5045712710" description="Pentatricopeptide repeat-containing protein" evidence="4">
    <location>
        <begin position="18"/>
        <end position="210"/>
    </location>
</feature>
<feature type="repeat" description="PPR" evidence="3">
    <location>
        <begin position="136"/>
        <end position="170"/>
    </location>
</feature>
<proteinExistence type="inferred from homology"/>
<dbReference type="PANTHER" id="PTHR47941">
    <property type="entry name" value="PENTATRICOPEPTIDE REPEAT-CONTAINING PROTEIN 3, MITOCHONDRIAL"/>
    <property type="match status" value="1"/>
</dbReference>
<evidence type="ECO:0000256" key="2">
    <source>
        <dbReference type="ARBA" id="ARBA00022737"/>
    </source>
</evidence>
<evidence type="ECO:0000313" key="5">
    <source>
        <dbReference type="EMBL" id="KAK8488874.1"/>
    </source>
</evidence>
<dbReference type="InterPro" id="IPR011990">
    <property type="entry name" value="TPR-like_helical_dom_sf"/>
</dbReference>
<feature type="signal peptide" evidence="4">
    <location>
        <begin position="1"/>
        <end position="17"/>
    </location>
</feature>
<dbReference type="Pfam" id="PF13812">
    <property type="entry name" value="PPR_3"/>
    <property type="match status" value="1"/>
</dbReference>
<keyword evidence="2" id="KW-0677">Repeat</keyword>
<reference evidence="5 6" key="1">
    <citation type="journal article" date="2024" name="G3 (Bethesda)">
        <title>Genome assembly of Hibiscus sabdariffa L. provides insights into metabolisms of medicinal natural products.</title>
        <authorList>
            <person name="Kim T."/>
        </authorList>
    </citation>
    <scope>NUCLEOTIDE SEQUENCE [LARGE SCALE GENOMIC DNA]</scope>
    <source>
        <strain evidence="5">TK-2024</strain>
        <tissue evidence="5">Old leaves</tissue>
    </source>
</reference>
<comment type="similarity">
    <text evidence="1">Belongs to the PPR family. P subfamily.</text>
</comment>
<gene>
    <name evidence="5" type="ORF">V6N11_071074</name>
</gene>
<dbReference type="EMBL" id="JBBPBN010000335">
    <property type="protein sequence ID" value="KAK8488874.1"/>
    <property type="molecule type" value="Genomic_DNA"/>
</dbReference>
<keyword evidence="6" id="KW-1185">Reference proteome</keyword>
<dbReference type="Gene3D" id="1.25.40.10">
    <property type="entry name" value="Tetratricopeptide repeat domain"/>
    <property type="match status" value="1"/>
</dbReference>
<sequence length="210" mass="23004">MLLILLLMSCNSTATRCLTMSGCAAASQVEERMWGQNAMCKWRGSAPCRPISEDEENIASIMKDDDIHLLNFDHVETVMADTNGGNGGDIKFSSLLYNALINGFCRMKRIDKAQAIKLFMTKNGCEEMQTKGLSTDEMTYKLIIGGLIREKKLCVACEVWDEMMEKGFTLDGSVSEALINAIHSTDSACGHAHVPLDLSEAGLPTWPVSA</sequence>
<dbReference type="InterPro" id="IPR002885">
    <property type="entry name" value="PPR_rpt"/>
</dbReference>
<dbReference type="Proteomes" id="UP001396334">
    <property type="component" value="Unassembled WGS sequence"/>
</dbReference>
<keyword evidence="4" id="KW-0732">Signal</keyword>
<dbReference type="PROSITE" id="PS51375">
    <property type="entry name" value="PPR"/>
    <property type="match status" value="2"/>
</dbReference>
<evidence type="ECO:0000256" key="1">
    <source>
        <dbReference type="ARBA" id="ARBA00007626"/>
    </source>
</evidence>
<organism evidence="5 6">
    <name type="scientific">Hibiscus sabdariffa</name>
    <name type="common">roselle</name>
    <dbReference type="NCBI Taxonomy" id="183260"/>
    <lineage>
        <taxon>Eukaryota</taxon>
        <taxon>Viridiplantae</taxon>
        <taxon>Streptophyta</taxon>
        <taxon>Embryophyta</taxon>
        <taxon>Tracheophyta</taxon>
        <taxon>Spermatophyta</taxon>
        <taxon>Magnoliopsida</taxon>
        <taxon>eudicotyledons</taxon>
        <taxon>Gunneridae</taxon>
        <taxon>Pentapetalae</taxon>
        <taxon>rosids</taxon>
        <taxon>malvids</taxon>
        <taxon>Malvales</taxon>
        <taxon>Malvaceae</taxon>
        <taxon>Malvoideae</taxon>
        <taxon>Hibiscus</taxon>
    </lineage>
</organism>
<protein>
    <recommendedName>
        <fullName evidence="7">Pentatricopeptide repeat-containing protein</fullName>
    </recommendedName>
</protein>
<dbReference type="NCBIfam" id="TIGR00756">
    <property type="entry name" value="PPR"/>
    <property type="match status" value="2"/>
</dbReference>
<evidence type="ECO:0008006" key="7">
    <source>
        <dbReference type="Google" id="ProtNLM"/>
    </source>
</evidence>
<evidence type="ECO:0000313" key="6">
    <source>
        <dbReference type="Proteomes" id="UP001396334"/>
    </source>
</evidence>
<evidence type="ECO:0000256" key="3">
    <source>
        <dbReference type="PROSITE-ProRule" id="PRU00708"/>
    </source>
</evidence>
<evidence type="ECO:0000256" key="4">
    <source>
        <dbReference type="SAM" id="SignalP"/>
    </source>
</evidence>
<comment type="caution">
    <text evidence="5">The sequence shown here is derived from an EMBL/GenBank/DDBJ whole genome shotgun (WGS) entry which is preliminary data.</text>
</comment>
<feature type="repeat" description="PPR" evidence="3">
    <location>
        <begin position="93"/>
        <end position="127"/>
    </location>
</feature>
<dbReference type="Pfam" id="PF12854">
    <property type="entry name" value="PPR_1"/>
    <property type="match status" value="1"/>
</dbReference>
<name>A0ABR2A772_9ROSI</name>
<accession>A0ABR2A772</accession>